<evidence type="ECO:0000313" key="2">
    <source>
        <dbReference type="Proteomes" id="UP000821845"/>
    </source>
</evidence>
<keyword evidence="2" id="KW-1185">Reference proteome</keyword>
<organism evidence="1 2">
    <name type="scientific">Hyalomma asiaticum</name>
    <name type="common">Tick</name>
    <dbReference type="NCBI Taxonomy" id="266040"/>
    <lineage>
        <taxon>Eukaryota</taxon>
        <taxon>Metazoa</taxon>
        <taxon>Ecdysozoa</taxon>
        <taxon>Arthropoda</taxon>
        <taxon>Chelicerata</taxon>
        <taxon>Arachnida</taxon>
        <taxon>Acari</taxon>
        <taxon>Parasitiformes</taxon>
        <taxon>Ixodida</taxon>
        <taxon>Ixodoidea</taxon>
        <taxon>Ixodidae</taxon>
        <taxon>Hyalomminae</taxon>
        <taxon>Hyalomma</taxon>
    </lineage>
</organism>
<protein>
    <submittedName>
        <fullName evidence="1">Uncharacterized protein</fullName>
    </submittedName>
</protein>
<evidence type="ECO:0000313" key="1">
    <source>
        <dbReference type="EMBL" id="KAH6930979.1"/>
    </source>
</evidence>
<proteinExistence type="predicted"/>
<gene>
    <name evidence="1" type="ORF">HPB50_021161</name>
</gene>
<dbReference type="Proteomes" id="UP000821845">
    <property type="component" value="Chromosome 5"/>
</dbReference>
<name>A0ACB7SB18_HYAAI</name>
<dbReference type="EMBL" id="CM023485">
    <property type="protein sequence ID" value="KAH6930979.1"/>
    <property type="molecule type" value="Genomic_DNA"/>
</dbReference>
<comment type="caution">
    <text evidence="1">The sequence shown here is derived from an EMBL/GenBank/DDBJ whole genome shotgun (WGS) entry which is preliminary data.</text>
</comment>
<reference evidence="1" key="1">
    <citation type="submission" date="2020-05" db="EMBL/GenBank/DDBJ databases">
        <title>Large-scale comparative analyses of tick genomes elucidate their genetic diversity and vector capacities.</title>
        <authorList>
            <person name="Jia N."/>
            <person name="Wang J."/>
            <person name="Shi W."/>
            <person name="Du L."/>
            <person name="Sun Y."/>
            <person name="Zhan W."/>
            <person name="Jiang J."/>
            <person name="Wang Q."/>
            <person name="Zhang B."/>
            <person name="Ji P."/>
            <person name="Sakyi L.B."/>
            <person name="Cui X."/>
            <person name="Yuan T."/>
            <person name="Jiang B."/>
            <person name="Yang W."/>
            <person name="Lam T.T.-Y."/>
            <person name="Chang Q."/>
            <person name="Ding S."/>
            <person name="Wang X."/>
            <person name="Zhu J."/>
            <person name="Ruan X."/>
            <person name="Zhao L."/>
            <person name="Wei J."/>
            <person name="Que T."/>
            <person name="Du C."/>
            <person name="Cheng J."/>
            <person name="Dai P."/>
            <person name="Han X."/>
            <person name="Huang E."/>
            <person name="Gao Y."/>
            <person name="Liu J."/>
            <person name="Shao H."/>
            <person name="Ye R."/>
            <person name="Li L."/>
            <person name="Wei W."/>
            <person name="Wang X."/>
            <person name="Wang C."/>
            <person name="Yang T."/>
            <person name="Huo Q."/>
            <person name="Li W."/>
            <person name="Guo W."/>
            <person name="Chen H."/>
            <person name="Zhou L."/>
            <person name="Ni X."/>
            <person name="Tian J."/>
            <person name="Zhou Y."/>
            <person name="Sheng Y."/>
            <person name="Liu T."/>
            <person name="Pan Y."/>
            <person name="Xia L."/>
            <person name="Li J."/>
            <person name="Zhao F."/>
            <person name="Cao W."/>
        </authorList>
    </citation>
    <scope>NUCLEOTIDE SEQUENCE</scope>
    <source>
        <strain evidence="1">Hyas-2018</strain>
    </source>
</reference>
<accession>A0ACB7SB18</accession>
<sequence length="545" mass="59361">MWASLALRLTACCLVVGRAQEVGNIVRTTCGDVRGTIRSTTTGSVIAYLGIPFAEPPVGKRRFGKPTQKKPWKGVLNATSLPPLCPQIPVRINNHFAVPEDGPFSEDCLFLNVFKPVRSEDSTLKPVIVYVPGGGFTFGGISLKIYDPSELAVRGDLVVVTIAYRVAPFGFLYLGTEDAPGNMGLYDQQLAMRWVKDNALSFGGDPDVITAMGQSAGAISLGIHLLSPTSAGLFQRVYMQSGSPFIRAFLSRPARARKNALMLADSLDCRQRDSRELSMTEVVACLQSVEVDDILEATKGFEADGLSGFFPVLGDDFVPGSPRRALKTVAPNARDVLVSICAAEGDFVVEHIFKNINNIVNVDVASERYMTLLVRLLIGKFTSADTEPVIERYFGQVTAKKGVQVARAAADVLGDFFFSCPAFTIARGLAAANTSVHVLVYDEKFSLLDWPEWIRSTHSDDLVFSLGSALVLGGRPSDADVKATENLINVVSTFSRTGVPKVMDGTEWPRFDEEGQYLHIQNGRSVQKKHFLESTCNFWDSILAD</sequence>